<comment type="pathway">
    <text evidence="1 5">Carotenoid biosynthesis.</text>
</comment>
<keyword evidence="3 5" id="KW-0125">Carotenoid biosynthesis</keyword>
<dbReference type="AlphaFoldDB" id="A0A0H0XKI1"/>
<dbReference type="NCBIfam" id="TIGR02734">
    <property type="entry name" value="crtI_fam"/>
    <property type="match status" value="1"/>
</dbReference>
<evidence type="ECO:0000256" key="5">
    <source>
        <dbReference type="RuleBase" id="RU362075"/>
    </source>
</evidence>
<dbReference type="Gene3D" id="3.50.50.60">
    <property type="entry name" value="FAD/NAD(P)-binding domain"/>
    <property type="match status" value="2"/>
</dbReference>
<evidence type="ECO:0000256" key="2">
    <source>
        <dbReference type="ARBA" id="ARBA00006046"/>
    </source>
</evidence>
<evidence type="ECO:0000256" key="3">
    <source>
        <dbReference type="ARBA" id="ARBA00022746"/>
    </source>
</evidence>
<comment type="caution">
    <text evidence="8">The sequence shown here is derived from an EMBL/GenBank/DDBJ whole genome shotgun (WGS) entry which is preliminary data.</text>
</comment>
<reference evidence="8 9" key="1">
    <citation type="submission" date="2015-04" db="EMBL/GenBank/DDBJ databases">
        <title>The draft genome sequence of Erythrobacter marinus HWDM-33.</title>
        <authorList>
            <person name="Zhuang L."/>
            <person name="Liu Y."/>
            <person name="Shao Z."/>
        </authorList>
    </citation>
    <scope>NUCLEOTIDE SEQUENCE [LARGE SCALE GENOMIC DNA]</scope>
    <source>
        <strain evidence="8 9">HWDM-33</strain>
    </source>
</reference>
<evidence type="ECO:0000256" key="4">
    <source>
        <dbReference type="ARBA" id="ARBA00023002"/>
    </source>
</evidence>
<dbReference type="Proteomes" id="UP000053455">
    <property type="component" value="Unassembled WGS sequence"/>
</dbReference>
<name>A0A0H0XKI1_9SPHN</name>
<comment type="similarity">
    <text evidence="2 5">Belongs to the carotenoid/retinoid oxidoreductase family.</text>
</comment>
<dbReference type="SUPFAM" id="SSF51905">
    <property type="entry name" value="FAD/NAD(P)-binding domain"/>
    <property type="match status" value="1"/>
</dbReference>
<dbReference type="GO" id="GO:0016117">
    <property type="term" value="P:carotenoid biosynthetic process"/>
    <property type="evidence" value="ECO:0007669"/>
    <property type="project" value="UniProtKB-KW"/>
</dbReference>
<organism evidence="8 9">
    <name type="scientific">Aurantiacibacter marinus</name>
    <dbReference type="NCBI Taxonomy" id="874156"/>
    <lineage>
        <taxon>Bacteria</taxon>
        <taxon>Pseudomonadati</taxon>
        <taxon>Pseudomonadota</taxon>
        <taxon>Alphaproteobacteria</taxon>
        <taxon>Sphingomonadales</taxon>
        <taxon>Erythrobacteraceae</taxon>
        <taxon>Aurantiacibacter</taxon>
    </lineage>
</organism>
<dbReference type="PANTHER" id="PTHR43734">
    <property type="entry name" value="PHYTOENE DESATURASE"/>
    <property type="match status" value="1"/>
</dbReference>
<feature type="compositionally biased region" description="Polar residues" evidence="6">
    <location>
        <begin position="508"/>
        <end position="521"/>
    </location>
</feature>
<dbReference type="PANTHER" id="PTHR43734:SF7">
    <property type="entry name" value="4,4'-DIAPONEUROSPORENE OXYGENASE"/>
    <property type="match status" value="1"/>
</dbReference>
<dbReference type="InterPro" id="IPR002937">
    <property type="entry name" value="Amino_oxidase"/>
</dbReference>
<gene>
    <name evidence="8" type="ORF">AAV99_12105</name>
</gene>
<feature type="region of interest" description="Disordered" evidence="6">
    <location>
        <begin position="500"/>
        <end position="521"/>
    </location>
</feature>
<dbReference type="InterPro" id="IPR036188">
    <property type="entry name" value="FAD/NAD-bd_sf"/>
</dbReference>
<keyword evidence="9" id="KW-1185">Reference proteome</keyword>
<keyword evidence="4 5" id="KW-0560">Oxidoreductase</keyword>
<evidence type="ECO:0000256" key="6">
    <source>
        <dbReference type="SAM" id="MobiDB-lite"/>
    </source>
</evidence>
<accession>A0A0H0XKI1</accession>
<dbReference type="EMBL" id="LBHU01000004">
    <property type="protein sequence ID" value="KLI62824.1"/>
    <property type="molecule type" value="Genomic_DNA"/>
</dbReference>
<evidence type="ECO:0000313" key="8">
    <source>
        <dbReference type="EMBL" id="KLI62824.1"/>
    </source>
</evidence>
<evidence type="ECO:0000256" key="1">
    <source>
        <dbReference type="ARBA" id="ARBA00004829"/>
    </source>
</evidence>
<proteinExistence type="inferred from homology"/>
<dbReference type="OrthoDB" id="9774675at2"/>
<dbReference type="PATRIC" id="fig|874156.12.peg.2488"/>
<evidence type="ECO:0000313" key="9">
    <source>
        <dbReference type="Proteomes" id="UP000053455"/>
    </source>
</evidence>
<dbReference type="Pfam" id="PF01593">
    <property type="entry name" value="Amino_oxidase"/>
    <property type="match status" value="1"/>
</dbReference>
<dbReference type="InterPro" id="IPR014105">
    <property type="entry name" value="Carotenoid/retinoid_OxRdtase"/>
</dbReference>
<protein>
    <submittedName>
        <fullName evidence="8">CrtD protein</fullName>
    </submittedName>
</protein>
<dbReference type="NCBIfam" id="NF045637">
    <property type="entry name" value="carotdesatCrtDProt"/>
    <property type="match status" value="1"/>
</dbReference>
<evidence type="ECO:0000259" key="7">
    <source>
        <dbReference type="Pfam" id="PF01593"/>
    </source>
</evidence>
<dbReference type="InterPro" id="IPR054841">
    <property type="entry name" value="carotdesatCrtD"/>
</dbReference>
<sequence>MSATPHVVIVGAGMGGLCSAALLAAQGCRVTVVEKEAHPGGKARRLPVDGVGVDAGPTVFTLRDVFDTIFRACGSELDDHVRVRPAETLARHAWNADERLDLFADPARSEEAIGDFAGADAARGYRSFRAEAAHIFELLDQTLLRQGKVFWPPQFIKRLGLSRIGEMSAIRPYEKMWTVLGEHFTDPRLRQLYGRYATYCGSSPFDAPATLMLIAHVEAQGVWLIDGGLSALGAALQKLGETQGASYRFGHAVTRIETNRGRVSGITLDNGEHIAADRVIVNADPAALADGALGPDVTRAAGRLKPNARSLSAMVWLANAKTSGLPLKRHNVFFSPDYAREFADIGAGAPPTDPTTYICAQDRETLSVEAPLGRERLQIIVNAPANGDTHEYSAEERDRCTEAMIRRLHHCGLELEEPVPHRLLTPNEFAKFLPSTGGAIYGRASHGWAASFLRQGTRTRIPGLYCAGGSTHPGAGMPMAALSGQLAARTIMQDLASTRQFHPVATPGGTSMRSATTENTG</sequence>
<dbReference type="STRING" id="874156.GCA_001021555_02501"/>
<feature type="domain" description="Amine oxidase" evidence="7">
    <location>
        <begin position="14"/>
        <end position="492"/>
    </location>
</feature>
<dbReference type="GO" id="GO:0016491">
    <property type="term" value="F:oxidoreductase activity"/>
    <property type="evidence" value="ECO:0007669"/>
    <property type="project" value="UniProtKB-KW"/>
</dbReference>